<dbReference type="EMBL" id="KU935715">
    <property type="protein sequence ID" value="AND75265.1"/>
    <property type="molecule type" value="Genomic_DNA"/>
</dbReference>
<dbReference type="PANTHER" id="PTHR47970:SF12">
    <property type="entry name" value="KINESIN FAMILY MEMBER 11"/>
    <property type="match status" value="1"/>
</dbReference>
<accession>A0A172Q096</accession>
<dbReference type="Proteomes" id="UP000225947">
    <property type="component" value="Segment"/>
</dbReference>
<dbReference type="SUPFAM" id="SSF49785">
    <property type="entry name" value="Galactose-binding domain-like"/>
    <property type="match status" value="4"/>
</dbReference>
<protein>
    <recommendedName>
        <fullName evidence="5">F5/8 type C domain-containing protein</fullName>
    </recommendedName>
</protein>
<keyword evidence="7" id="KW-1185">Reference proteome</keyword>
<reference evidence="7" key="1">
    <citation type="submission" date="2016-03" db="EMBL/GenBank/DDBJ databases">
        <title>Characterization of Acinetobacter baumannii phage vB_AbaM_ME3.</title>
        <authorList>
            <person name="Buttimer C.T.H."/>
            <person name="Elbreki M."/>
            <person name="Coffey A."/>
        </authorList>
    </citation>
    <scope>NUCLEOTIDE SEQUENCE [LARGE SCALE GENOMIC DNA]</scope>
</reference>
<dbReference type="PANTHER" id="PTHR47970">
    <property type="entry name" value="KINESIN-LIKE PROTEIN KIF11"/>
    <property type="match status" value="1"/>
</dbReference>
<sequence length="5419" mass="585478">MAIEIIGTEIDLLEQAPFIVGTEKLPTGGRGLYHVTIDQVRDYVLTYFGKEAILLGQVDNTSDEDKPLSKAAREALAKKVSVLDPYVRSINGLTGDIDLVAETIGLGRVNNTSDKEKPLSDAAINALNLKLDKTTFKAFKRVFEEFQNEVAIKFGALDTLDQEILQKIANLELADQSIIDNLNELSTYVSNKINTLASGFSDQQYAALTDFLTSSFNSYLTNSVVFNQKIQEVKDEFDLKIATINQTLASLGIEDERLNAAINSLTLQVNNKFTQIDSDILELETSISNGGLNLDEKAQELIDLINQQIEALKPSIVEAGNKYKDSLFDFQQTVSLQNGILTQKIIDINGEISNQKTINQTLDDFIHSQYDAIVDMLVAGDTTLQGLIDAASEAAKKDINDLAFEMSEITTIVDTRYNLITGIVETQVENNKLQMNQLLTEVNTRIDAANTLIDSVQADVDAKAAYYNSEFIRIEGVITSKTDQLIADLNQEVIDRNAAIDSKVGTAVTQLNAKIDNLAIEDINILSQKIDDLNARIDAGTVTQEMIDYVNSQINSNNTTVMNNVNDLIGDITLEQIDRLGKIAELENGITNEATARISGDDQLLQNITNYKTSNDAALANVREEITTRIEDGIANSSTMTALDARVDTLETDSSTMQTNLASVIEKADATATQSAATASTVEALSATVTSNDTQVRGLIAEERDIRTSQVGTITTRLNTLDASFTNLNTAGKNLLKKSNVALVRTAGTYLIGGYTIGEPIVINEKYTLIACITHDVSSEPSAPAEIRGWQGSSVAIPFSTTTKGSVRKVFKTTFTPTTNNFSTINFYYYPQATTSGTATVHWAMLVRGDAIATTDWIESPFDVLDREVISNANISSLQTAIADETQARAQEIDQVRTEFTTLDTETRSIIQVEKEALSNDIESNAQLLEVLRSDFETEKGITSSLVSNEATTRSNADQSLAQSVSLLQSSFSGSGVNLLAAEYSDPVGLKSITINAVTPTIEPSTLRDPSVAKQWKIKKTGTGANSYLAFAKTITTYDNLRLKPNTSYIVSAYVKAGIAGTKFKFAFRASSGLYINGPEIALTTTQVRYSSVLTVPNTVPAEGGYLLIYCDTGNQAVSDNNYILVDMIMVEKQIGTGTAPSDWVSSNGNLEASIIEINKAITTSEASFASQFQALTTKVNDNDVAVKGLIVDERTARTTAIDTVVDQVNSLQASFGSNVVGTDNLWWFSNSGSSDYGTATKEMMTSDLQHQKLTITAQSSGIFSNLWRNLKSTEFPSKINLEQPHSVSFEIKSAYSKIRVFVYIYGQANPIANFLQTVEVNKWTTVRLNNLINTNTGTPSDSYDGLLGIRYVASDNNVAATDLVGKTLEIRNVQLQQGTVTSAYTKPSWITTKAINQVNAAVTNEATARANADEAFGSQLTSITTTIENNDVAVRGLIATETTNRTTAVGNAVSQLNTLQSTFDNFTIGSANLAAYTDKFRVGTVGNSRLLREITPEGYLKLTIQDPATTLGYTYITNYWSADTDLKVTTDNFRNTTGISIVFSFWAKAVDTTKVPTGKPRLFLASNYNYVDFDRVIGNLSSGGWCQYYKVINLTTPLTTDIVPNIQFHTDSINGGLIISRWKIELGNKPTDWSDYKEMPKVLNSKIDATVVNLTKAITDGDTASANQISGLTTQFTTVPNSGINLLSSKVTNPVDVSNFYPSGSTDTIALYDSTIVTGLKGIRYDPNQAANVVLATSPSTFVAEFTDLNPGKYILSFYAYSSITNQSISVNLMRDASNIVNALDNTAITLATSLTRYSKVFDVTTAGKYTVRFVVNAAGSTVSRPMFIERMMLEQQYGTNPNPSKWAEGQSLSPYSLLPVSASQARLGSQLDATSSSAASSASRLNTLETTVSDLDTEVSGAIIDLQESITNLAGTTSTDINTLKAGFKRDNLMSSPNLWIFKDALGVGSPSLFTPIPEEYAYSFKSSSNASGVINTFVNTVLPINTKFVISFKVKVESGTLNDVSIGVNNGIIVEEMYVDNVKDGLAGFPYAVNKVADFAFICSTSSTVGPYNITVKANGNNFTSIVKISNVQIELGTKRSVWTPAYQDTKQDYINSQAQINDAKTVAANATKAVADRLESYRTELKGDVAASNSSIATLTSTVSDLSSSTATKFGTIDTKFSTMPNGGVNLLPLSISAPIGVPNPPWTSGTTFVVEPSYENPTVNRYTLSPTTSVGSGVYFNEAGAYTTRNLFLTKGFYIFSFYAKSNLASMPIDFNIYGTVASPRVRHVLNTSLKRFSQVVEITADGTYCPLLISNPTGLSGAIIYLEQMMLEVRIGDNNNPSPWASDTSISKQFITTDAKINTVSKAASDANAATLTVATDAKTLATNNHTVALGKIQDLTDVVTNLDSSTATKFSNINTQFSNLTSNGKNRLIASNVALVRAGTTYGFGSYNIGGGALTVGEKYTLVFCASHLRGGADTTSYVGAWVNGSQGLSTVAANQVINATKQIRMITFTRTSAGAGSNISFYLFPSGTDAATTATVHWAVLFDGELNVKPTDWSQSPYDIDAMFAANVTATDAKIAQAQQTSTDANSATAQSLSQLTTSFNSMILGGDNLYDDPGKFFAAGTAEAGLTSSINSDKTILTVVSTNAAANYVSGTMDMTKLPRLFELCTTGNKVCVSFDIRITSGGTIGSPSVYWGTQMGYLATTPLTGETLEAGKWRRVYHVRDFAANYTTPSIHFGFAGLVGTYEIRNVKIEKGSRPTPFDSSFVNTIRAIDSKVESYQSANTTAFDTQANTLNTVKSSFENMTIGGQNLWSLESNGVAAQEWGNTTISWIDRDQEYYRGTFVSANATNGLARVYFHSCLVADAKPAIGDSLTVSFWVRSNVTKQLGWYAYSYGATIANRLFTVTPNWQFVTGTLTVANLGATGSTNQLFAISVPSGAFAAGDWYEVKQVQLQLGNRATSFDKSTPAIVKVLNKTSADLTTFQSTYASDKLATAQSFTNVRTEFADADRSLDGKITTLATSTTNADTAINQRITTVESSVYPQLTLPTEYDDKEPNKWLKVVYTKRGGEAETVIPEYKHLIANTVITSNYVGSSTSLVSSTHDNVFIAYRTFVNVTSAKTINLGAMTNNCSVAMYVDNTKVYDSVPRSSGGTAVTFALSAGWHCIDLLVNEGTGDENVSVATSLGSQVTNMYPAMNTKSLVDNLGPRVDALVLNNYYTKTGTNEAIAAIDTKLSSKLEVVRDSDSLTADYNLKLVSEWQSHYGYDLTNYFTTITDGKVGPYVFSKPTTVANCWNYSRTILPNNRAYKFSVWMRREVGSGGSCGFNWLLIKPNGIRTTSQYSSASRVVTADGNWQFVEMIFDLTSQKDIYPQFSPGFFINHTVSGYKGEVQGFHVRALLSADDTDNTVATVAQVQTKLDATVIDAYYTKTQADQATAGKISDFKSTLQVGSANLIPNSSFEVNTTGWLSNGTPTLTIVNDATIPTTATKCLKVITTATLHGILRPLPYNVPAGTEITFSVWLKADTAGVKVRLLPGDHDISTYEATLSTTWTRYFFTTKVISAGIPQVRIYGSAASTFYVSRAQYEVGNIPSDWSKAAIDIDSQLDSTATAIDNINTAVGMSGSQATKITNLESTTTTLTKDVSDAGYLARSFNSGKLLYADPTFKVGTNSVNGYSGTVPARVAKSSDNPTTSGFEMKISSSTLSSPGWAGFYQNINSRANAVFLVKYIMKFPEGWTVLPASNAIGNDSRNVFIGNNKGTGRYETYIRRIECGATGTFSTTGHVYFNKSTGSTPSPTTDSPLEIYLASIEAYDLTDYDDVPPAIKSTLADYQSQMDTLTTKDDAQAFRYEQLRSAFTVDGYNGRLPVNPDFAQANKWLCVIFVRPEAYVAVAPTYSIINTYSIESTLYVTESTAVGNGTLSLPTGKIGAYRTRVYVAVGKTINVGPMQGDDAWGLYVNGILIKSSISSAMETVDTTFTLTAGWNIIDVLVNNNASVGGFRFTKLLSTLVDKMYAPNRNEVLIGSFGTVMNNYYTKADADTAIAAGAQTISASNIAQALQLPDTRDVNQPPSWYWANYPRRKVQEFKTGSAIGSPGGITGYGVLETTIPWNDSSGGYIIQVWTAGDSLNTHTRFSVGTTGWSPWKSDIKNLDAAKPTMAQIDSKYLTQAGVDGAIAQEIKTLSASIGSDNIITNGNFSNTTNGLYGWRNNSGTAISAYKDTNGKTWCLVNSTDTTTAFKGLIQTITSAGNELLLSNAKYTLSFYAQALDANNKNVNVIIHRLNSANSNSQLSTSLAINTTSPSRLTFTFTTIADLKHINIIIYSPTGYAPNFIVTDVMLQQGEVATAFVKSATELQAQTQVVNEAISGPDGILAKYAVKVNAGGLVAGYGLIADANNGTPTSAFAVEANQFYIGSPTSNKKPFIVLTSPGTINGTPVPAGTYIDSVLIANATIKSAQINSLTTDKIVLEGGTSKAGNLTAGRTYTINSNGSTSTSTVPNDGNYKVGSVYVSFGTGNSSNSGTERDYIEVDLGAVYAVTQSIAYWYAQDARYYWYKIKYSIDGVTWNYFAGNSTNTGWSTSNPSTGDGAGVKYQTVSTEDAFYPGVTARYFRLYGNGNSVNVGNHIYEWLLYGTTTTVIDGSQIVANSITASQIRADAITVGSSTNFQNGYNPAEISATLNDQILNINKSVGSNMLPNQFDYSKSNQWAVFVAGKTQPYLSINVVPDYSYINLFPTTSSYYANDGSTMTSTNLNSVIYHRAIFTVNTTKTINLGNFVGDDAHAIYLDGNLIFSATSYTTSPVSFSVTAGTHVIDIIVNNGVGNGGFTTPTTLSSQVDEMYAAKIPSNNIERLDSGIGKVFTKVASARLNGGSSNILVIHTPIKLSAYMCDLTITGYNYTANTDAQFQIDIGFYAYTTTNPFPANQRVAAKGINITNVSFALDANKNVVIIIEKTGSWSYPAVYVDRAAITHTNPPDSFQGGWSIAWESDMTVYTDRSYVMNMDLFETQAGAQKKVDDLVIGGTNLLLSSGDERTVSTTGTTEVYLPSYLIDGGSLNPNTTYTVSGWFKCSGAFSTMDIYWLGGSTPYQFTKINLTTSYQYITWTFKTNASSQVGYIRIDNNGSTTSGTAAALFAKAVKLEIGNKATDWSPAIADTENKIVSINSTLSDIAADNKLTPVEKKNTKVIWDEIVKEKPTLVQQADTLGVSTSLYNSRYDTLNGYITPILTNLNTTSDIVRTTFQTNFSNYYDQKTLLLKAIADANVARANAYTDSIEVGSRNYLFNSSFEVNRNDWTTNGTPTVDIFTDTTIPNGATKCLRMVTSGSGQGIYRTLNNLLKETGIPIVVSFWAKASAAISLNVSNEGHTGTSVVPLSTTWKRYTVSLTKTTVNPNIVLYAAAAGTYYISRVQYERGNKATEWKPALEDIDASNF</sequence>
<evidence type="ECO:0000256" key="3">
    <source>
        <dbReference type="ARBA" id="ARBA00023175"/>
    </source>
</evidence>
<evidence type="ECO:0000313" key="7">
    <source>
        <dbReference type="Proteomes" id="UP000225947"/>
    </source>
</evidence>
<dbReference type="InterPro" id="IPR008979">
    <property type="entry name" value="Galactose-bd-like_sf"/>
</dbReference>
<evidence type="ECO:0000259" key="5">
    <source>
        <dbReference type="PROSITE" id="PS50022"/>
    </source>
</evidence>
<evidence type="ECO:0000256" key="1">
    <source>
        <dbReference type="ARBA" id="ARBA00004245"/>
    </source>
</evidence>
<proteinExistence type="predicted"/>
<dbReference type="Gene3D" id="2.60.120.260">
    <property type="entry name" value="Galactose-binding domain-like"/>
    <property type="match status" value="6"/>
</dbReference>
<evidence type="ECO:0000313" key="6">
    <source>
        <dbReference type="EMBL" id="AND75265.1"/>
    </source>
</evidence>
<keyword evidence="3" id="KW-0505">Motor protein</keyword>
<gene>
    <name evidence="6" type="ORF">ME3_104</name>
</gene>
<name>A0A172Q096_9CAUD</name>
<dbReference type="InterPro" id="IPR000421">
    <property type="entry name" value="FA58C"/>
</dbReference>
<keyword evidence="4" id="KW-0206">Cytoskeleton</keyword>
<dbReference type="InterPro" id="IPR047149">
    <property type="entry name" value="KIF11-like"/>
</dbReference>
<evidence type="ECO:0000256" key="2">
    <source>
        <dbReference type="ARBA" id="ARBA00022490"/>
    </source>
</evidence>
<evidence type="ECO:0000256" key="4">
    <source>
        <dbReference type="ARBA" id="ARBA00023212"/>
    </source>
</evidence>
<dbReference type="Pfam" id="PF00754">
    <property type="entry name" value="F5_F8_type_C"/>
    <property type="match status" value="1"/>
</dbReference>
<organism evidence="6 7">
    <name type="scientific">Acinetobacter phage vB_AbaM_ME3</name>
    <dbReference type="NCBI Taxonomy" id="1837876"/>
    <lineage>
        <taxon>Viruses</taxon>
        <taxon>Duplodnaviria</taxon>
        <taxon>Heunggongvirae</taxon>
        <taxon>Uroviricota</taxon>
        <taxon>Caudoviricetes</taxon>
        <taxon>Metrivirus</taxon>
        <taxon>Metrivirus ME3</taxon>
    </lineage>
</organism>
<dbReference type="GO" id="GO:0051231">
    <property type="term" value="P:spindle elongation"/>
    <property type="evidence" value="ECO:0007669"/>
    <property type="project" value="TreeGrafter"/>
</dbReference>
<comment type="subcellular location">
    <subcellularLocation>
        <location evidence="1">Cytoplasm</location>
        <location evidence="1">Cytoskeleton</location>
    </subcellularLocation>
</comment>
<dbReference type="PROSITE" id="PS50022">
    <property type="entry name" value="FA58C_3"/>
    <property type="match status" value="1"/>
</dbReference>
<keyword evidence="2" id="KW-0963">Cytoplasm</keyword>
<feature type="domain" description="F5/8 type C" evidence="5">
    <location>
        <begin position="4461"/>
        <end position="4623"/>
    </location>
</feature>
<dbReference type="GO" id="GO:0008574">
    <property type="term" value="F:plus-end-directed microtubule motor activity"/>
    <property type="evidence" value="ECO:0007669"/>
    <property type="project" value="TreeGrafter"/>
</dbReference>